<keyword evidence="4" id="KW-1185">Reference proteome</keyword>
<evidence type="ECO:0000259" key="2">
    <source>
        <dbReference type="Pfam" id="PF01035"/>
    </source>
</evidence>
<accession>A0A098S900</accession>
<dbReference type="AlphaFoldDB" id="A0A098S900"/>
<keyword evidence="3" id="KW-0489">Methyltransferase</keyword>
<dbReference type="RefSeq" id="WP_044221235.1">
    <property type="nucleotide sequence ID" value="NZ_JBKAGJ010000020.1"/>
</dbReference>
<dbReference type="PANTHER" id="PTHR42942">
    <property type="entry name" value="6-O-METHYLGUANINE DNA METHYLTRANSFERASE"/>
    <property type="match status" value="1"/>
</dbReference>
<dbReference type="SUPFAM" id="SSF46767">
    <property type="entry name" value="Methylated DNA-protein cysteine methyltransferase, C-terminal domain"/>
    <property type="match status" value="1"/>
</dbReference>
<sequence length="115" mass="13166">MAQPSYYTLVFAVTREIPRGRVSTYGAIADFLALGSARMVGWALNNSFHEEDVPAHRVVNRKGELTGRNHFPTPTLMQERLEEEGIRVEDNRVADFDEVFWHPKVLGMDYEVKVD</sequence>
<dbReference type="CDD" id="cd06445">
    <property type="entry name" value="ATase"/>
    <property type="match status" value="1"/>
</dbReference>
<comment type="caution">
    <text evidence="3">The sequence shown here is derived from an EMBL/GenBank/DDBJ whole genome shotgun (WGS) entry which is preliminary data.</text>
</comment>
<feature type="domain" description="Methylated-DNA-[protein]-cysteine S-methyltransferase DNA binding" evidence="2">
    <location>
        <begin position="8"/>
        <end position="86"/>
    </location>
</feature>
<evidence type="ECO:0000313" key="4">
    <source>
        <dbReference type="Proteomes" id="UP000029736"/>
    </source>
</evidence>
<dbReference type="PANTHER" id="PTHR42942:SF1">
    <property type="entry name" value="ALKYLTRANSFERASE-LIKE PROTEIN 1"/>
    <property type="match status" value="1"/>
</dbReference>
<organism evidence="3 4">
    <name type="scientific">Phaeodactylibacter xiamenensis</name>
    <dbReference type="NCBI Taxonomy" id="1524460"/>
    <lineage>
        <taxon>Bacteria</taxon>
        <taxon>Pseudomonadati</taxon>
        <taxon>Bacteroidota</taxon>
        <taxon>Saprospiria</taxon>
        <taxon>Saprospirales</taxon>
        <taxon>Haliscomenobacteraceae</taxon>
        <taxon>Phaeodactylibacter</taxon>
    </lineage>
</organism>
<dbReference type="InterPro" id="IPR036388">
    <property type="entry name" value="WH-like_DNA-bd_sf"/>
</dbReference>
<dbReference type="InterPro" id="IPR036217">
    <property type="entry name" value="MethylDNA_cys_MeTrfase_DNAb"/>
</dbReference>
<evidence type="ECO:0000256" key="1">
    <source>
        <dbReference type="ARBA" id="ARBA00022763"/>
    </source>
</evidence>
<dbReference type="InterPro" id="IPR014048">
    <property type="entry name" value="MethylDNA_cys_MeTrfase_DNA-bd"/>
</dbReference>
<protein>
    <submittedName>
        <fullName evidence="3">Cysteine methyltransferase</fullName>
    </submittedName>
</protein>
<dbReference type="STRING" id="1524460.IX84_13520"/>
<reference evidence="3 4" key="1">
    <citation type="journal article" date="2014" name="Int. J. Syst. Evol. Microbiol.">
        <title>Phaeodactylibacter xiamenensis gen. nov., sp. nov., a member of the family Saprospiraceae isolated from the marine alga Phaeodactylum tricornutum.</title>
        <authorList>
            <person name="Chen Z.Jr."/>
            <person name="Lei X."/>
            <person name="Lai Q."/>
            <person name="Li Y."/>
            <person name="Zhang B."/>
            <person name="Zhang J."/>
            <person name="Zhang H."/>
            <person name="Yang L."/>
            <person name="Zheng W."/>
            <person name="Tian Y."/>
            <person name="Yu Z."/>
            <person name="Xu H.Jr."/>
            <person name="Zheng T."/>
        </authorList>
    </citation>
    <scope>NUCLEOTIDE SEQUENCE [LARGE SCALE GENOMIC DNA]</scope>
    <source>
        <strain evidence="3 4">KD52</strain>
    </source>
</reference>
<dbReference type="Gene3D" id="1.10.10.10">
    <property type="entry name" value="Winged helix-like DNA-binding domain superfamily/Winged helix DNA-binding domain"/>
    <property type="match status" value="1"/>
</dbReference>
<dbReference type="Pfam" id="PF01035">
    <property type="entry name" value="DNA_binding_1"/>
    <property type="match status" value="1"/>
</dbReference>
<gene>
    <name evidence="3" type="ORF">IX84_13520</name>
</gene>
<dbReference type="GO" id="GO:0006281">
    <property type="term" value="P:DNA repair"/>
    <property type="evidence" value="ECO:0007669"/>
    <property type="project" value="InterPro"/>
</dbReference>
<dbReference type="Proteomes" id="UP000029736">
    <property type="component" value="Unassembled WGS sequence"/>
</dbReference>
<dbReference type="EMBL" id="JPOS01000034">
    <property type="protein sequence ID" value="KGE87567.1"/>
    <property type="molecule type" value="Genomic_DNA"/>
</dbReference>
<keyword evidence="1" id="KW-0227">DNA damage</keyword>
<keyword evidence="3" id="KW-0808">Transferase</keyword>
<dbReference type="GO" id="GO:0008168">
    <property type="term" value="F:methyltransferase activity"/>
    <property type="evidence" value="ECO:0007669"/>
    <property type="project" value="UniProtKB-KW"/>
</dbReference>
<dbReference type="OrthoDB" id="9132167at2"/>
<dbReference type="GO" id="GO:0032259">
    <property type="term" value="P:methylation"/>
    <property type="evidence" value="ECO:0007669"/>
    <property type="project" value="UniProtKB-KW"/>
</dbReference>
<name>A0A098S900_9BACT</name>
<evidence type="ECO:0000313" key="3">
    <source>
        <dbReference type="EMBL" id="KGE87567.1"/>
    </source>
</evidence>
<proteinExistence type="predicted"/>
<dbReference type="InterPro" id="IPR052520">
    <property type="entry name" value="ATL_DNA_repair"/>
</dbReference>